<proteinExistence type="predicted"/>
<organism evidence="1 2">
    <name type="scientific">Thermoanaerobacterium thermosaccharolyticum</name>
    <name type="common">Clostridium thermosaccharolyticum</name>
    <dbReference type="NCBI Taxonomy" id="1517"/>
    <lineage>
        <taxon>Bacteria</taxon>
        <taxon>Bacillati</taxon>
        <taxon>Bacillota</taxon>
        <taxon>Clostridia</taxon>
        <taxon>Thermoanaerobacterales</taxon>
        <taxon>Thermoanaerobacteraceae</taxon>
        <taxon>Thermoanaerobacterium</taxon>
    </lineage>
</organism>
<gene>
    <name evidence="1" type="ORF">Thert_00693</name>
</gene>
<evidence type="ECO:0000313" key="2">
    <source>
        <dbReference type="Proteomes" id="UP000214975"/>
    </source>
</evidence>
<evidence type="ECO:0000313" key="1">
    <source>
        <dbReference type="EMBL" id="AST56856.1"/>
    </source>
</evidence>
<protein>
    <submittedName>
        <fullName evidence="1">Carboxypeptidase regulatory-like domain protein</fullName>
    </submittedName>
</protein>
<dbReference type="Proteomes" id="UP000214975">
    <property type="component" value="Chromosome"/>
</dbReference>
<name>A0A223HWK7_THETR</name>
<sequence length="311" mass="37112">MNISYKLKFEFKIRGCEIRDIIEDKNILESLSDEHNIINEICFTCDRNKTTLFSGRVESEDILDGYRFLLYDLRTKILKSLLLTDIDFLEFQDNAEIIIENEKELRLHNKQIFPNYIMFGTIAPTIKCINKEVLKNAMETIINDNKIYEEVFFWLYMTDTVANIDEGITQFDNIIRYRLLWTAFNSLYNIRFRNKKYKSEKFKIEEFAKEKFVLDYFRSIYDDKRSCLYDLARSNLHLYYKDKRRNVNISHELKNSLNKNSNEDIAKYSLLCLYSIRNGLVHGNLGDVLYLSRKAYILLKPLIIKALLYSN</sequence>
<reference evidence="1 2" key="1">
    <citation type="submission" date="2016-08" db="EMBL/GenBank/DDBJ databases">
        <title>A novel genetic cassette of butanologenic Thermoanaerobacterium thermosaccharolyticum that directly convert cellulose to butanol.</title>
        <authorList>
            <person name="Li T."/>
            <person name="He J."/>
        </authorList>
    </citation>
    <scope>NUCLEOTIDE SEQUENCE [LARGE SCALE GENOMIC DNA]</scope>
    <source>
        <strain evidence="1 2">TG57</strain>
    </source>
</reference>
<keyword evidence="1" id="KW-0645">Protease</keyword>
<dbReference type="AlphaFoldDB" id="A0A223HWK7"/>
<dbReference type="EMBL" id="CP016893">
    <property type="protein sequence ID" value="AST56856.1"/>
    <property type="molecule type" value="Genomic_DNA"/>
</dbReference>
<keyword evidence="1" id="KW-0121">Carboxypeptidase</keyword>
<dbReference type="RefSeq" id="WP_094396894.1">
    <property type="nucleotide sequence ID" value="NZ_CP016893.1"/>
</dbReference>
<keyword evidence="1" id="KW-0378">Hydrolase</keyword>
<accession>A0A223HWK7</accession>
<dbReference type="GO" id="GO:0004180">
    <property type="term" value="F:carboxypeptidase activity"/>
    <property type="evidence" value="ECO:0007669"/>
    <property type="project" value="UniProtKB-KW"/>
</dbReference>